<dbReference type="InterPro" id="IPR001763">
    <property type="entry name" value="Rhodanese-like_dom"/>
</dbReference>
<proteinExistence type="predicted"/>
<comment type="caution">
    <text evidence="4">The sequence shown here is derived from an EMBL/GenBank/DDBJ whole genome shotgun (WGS) entry which is preliminary data.</text>
</comment>
<dbReference type="Pfam" id="PF00581">
    <property type="entry name" value="Rhodanese"/>
    <property type="match status" value="2"/>
</dbReference>
<feature type="domain" description="Rhodanese" evidence="3">
    <location>
        <begin position="20"/>
        <end position="146"/>
    </location>
</feature>
<evidence type="ECO:0000313" key="5">
    <source>
        <dbReference type="Proteomes" id="UP000318864"/>
    </source>
</evidence>
<protein>
    <submittedName>
        <fullName evidence="4">Sulfurtransferase</fullName>
    </submittedName>
</protein>
<dbReference type="SUPFAM" id="SSF52821">
    <property type="entry name" value="Rhodanese/Cell cycle control phosphatase"/>
    <property type="match status" value="2"/>
</dbReference>
<dbReference type="PANTHER" id="PTHR11364:SF27">
    <property type="entry name" value="SULFURTRANSFERASE"/>
    <property type="match status" value="1"/>
</dbReference>
<organism evidence="4 5">
    <name type="scientific">Salinadaptatus halalkaliphilus</name>
    <dbReference type="NCBI Taxonomy" id="2419781"/>
    <lineage>
        <taxon>Archaea</taxon>
        <taxon>Methanobacteriati</taxon>
        <taxon>Methanobacteriota</taxon>
        <taxon>Stenosarchaea group</taxon>
        <taxon>Halobacteria</taxon>
        <taxon>Halobacteriales</taxon>
        <taxon>Natrialbaceae</taxon>
        <taxon>Salinadaptatus</taxon>
    </lineage>
</organism>
<dbReference type="PANTHER" id="PTHR11364">
    <property type="entry name" value="THIOSULFATE SULFERTANSFERASE"/>
    <property type="match status" value="1"/>
</dbReference>
<dbReference type="AlphaFoldDB" id="A0A4S3TJJ3"/>
<dbReference type="Proteomes" id="UP000318864">
    <property type="component" value="Unassembled WGS sequence"/>
</dbReference>
<accession>A0A4S3TJJ3</accession>
<name>A0A4S3TJJ3_9EURY</name>
<dbReference type="InterPro" id="IPR036873">
    <property type="entry name" value="Rhodanese-like_dom_sf"/>
</dbReference>
<dbReference type="SMART" id="SM00450">
    <property type="entry name" value="RHOD"/>
    <property type="match status" value="2"/>
</dbReference>
<gene>
    <name evidence="4" type="ORF">D8Y22_18310</name>
</gene>
<reference evidence="4 5" key="1">
    <citation type="submission" date="2018-10" db="EMBL/GenBank/DDBJ databases">
        <title>Natronolimnobius sp. XQ-INN 246 isolated from Inner Mongolia Autonomous Region of China.</title>
        <authorList>
            <person name="Xue Q."/>
        </authorList>
    </citation>
    <scope>NUCLEOTIDE SEQUENCE [LARGE SCALE GENOMIC DNA]</scope>
    <source>
        <strain evidence="4 5">XQ-INN 246</strain>
    </source>
</reference>
<evidence type="ECO:0000313" key="4">
    <source>
        <dbReference type="EMBL" id="THE63403.1"/>
    </source>
</evidence>
<dbReference type="CDD" id="cd01448">
    <property type="entry name" value="TST_Repeat_1"/>
    <property type="match status" value="1"/>
</dbReference>
<feature type="domain" description="Rhodanese" evidence="3">
    <location>
        <begin position="203"/>
        <end position="292"/>
    </location>
</feature>
<keyword evidence="1 4" id="KW-0808">Transferase</keyword>
<sequence>MTDDTMPDLVEPDWLEARLDEPDVQVIDCTVHLSFDPETGTRHTESGRADWEQGHVPGSAFVDIPTELSETDDPDYPYQVPSSDEFAAAMERLGVGDDSRVVLYDSAGNSWAARVWWLLRTFGFDRAGVLDGGWATWIDGDRPVSEAQPEPTRATFTPEYRPDLIVDKDDVLAAINDPDCALINGLRPEDHSGDGLRKYGRLGRIPSSENVPAVGERAIVDQETARYQSLETLRQRFAQVGALEADRVLTYCGGGIAASNVAFALTRLGVDDVAVYDGSLAEWGRDESCPMVTG</sequence>
<evidence type="ECO:0000256" key="2">
    <source>
        <dbReference type="ARBA" id="ARBA00022737"/>
    </source>
</evidence>
<dbReference type="RefSeq" id="WP_141466109.1">
    <property type="nucleotide sequence ID" value="NZ_RBZW01000062.1"/>
</dbReference>
<dbReference type="OrthoDB" id="10492at2157"/>
<dbReference type="PROSITE" id="PS50206">
    <property type="entry name" value="RHODANESE_3"/>
    <property type="match status" value="2"/>
</dbReference>
<keyword evidence="5" id="KW-1185">Reference proteome</keyword>
<evidence type="ECO:0000256" key="1">
    <source>
        <dbReference type="ARBA" id="ARBA00022679"/>
    </source>
</evidence>
<dbReference type="GO" id="GO:0004792">
    <property type="term" value="F:thiosulfate-cyanide sulfurtransferase activity"/>
    <property type="evidence" value="ECO:0007669"/>
    <property type="project" value="TreeGrafter"/>
</dbReference>
<dbReference type="Gene3D" id="3.40.250.10">
    <property type="entry name" value="Rhodanese-like domain"/>
    <property type="match status" value="2"/>
</dbReference>
<evidence type="ECO:0000259" key="3">
    <source>
        <dbReference type="PROSITE" id="PS50206"/>
    </source>
</evidence>
<keyword evidence="2" id="KW-0677">Repeat</keyword>
<dbReference type="EMBL" id="RBZW01000062">
    <property type="protein sequence ID" value="THE63403.1"/>
    <property type="molecule type" value="Genomic_DNA"/>
</dbReference>
<dbReference type="InterPro" id="IPR045078">
    <property type="entry name" value="TST/MPST-like"/>
</dbReference>